<dbReference type="EMBL" id="CP032229">
    <property type="protein sequence ID" value="QBJ93380.1"/>
    <property type="molecule type" value="Genomic_DNA"/>
</dbReference>
<dbReference type="GeneID" id="300102352"/>
<evidence type="ECO:0000256" key="1">
    <source>
        <dbReference type="ARBA" id="ARBA00022527"/>
    </source>
</evidence>
<keyword evidence="3" id="KW-0547">Nucleotide-binding</keyword>
<evidence type="ECO:0000313" key="4">
    <source>
        <dbReference type="Proteomes" id="UP000292547"/>
    </source>
</evidence>
<dbReference type="InterPro" id="IPR036890">
    <property type="entry name" value="HATPase_C_sf"/>
</dbReference>
<keyword evidence="1" id="KW-0808">Transferase</keyword>
<dbReference type="SUPFAM" id="SSF55874">
    <property type="entry name" value="ATPase domain of HSP90 chaperone/DNA topoisomerase II/histidine kinase"/>
    <property type="match status" value="1"/>
</dbReference>
<dbReference type="Pfam" id="PF13581">
    <property type="entry name" value="HATPase_c_2"/>
    <property type="match status" value="1"/>
</dbReference>
<dbReference type="PANTHER" id="PTHR35526">
    <property type="entry name" value="ANTI-SIGMA-F FACTOR RSBW-RELATED"/>
    <property type="match status" value="1"/>
</dbReference>
<dbReference type="RefSeq" id="WP_031181344.1">
    <property type="nucleotide sequence ID" value="NZ_CP032229.1"/>
</dbReference>
<accession>A0A4P6U0S7</accession>
<evidence type="ECO:0000259" key="2">
    <source>
        <dbReference type="Pfam" id="PF13581"/>
    </source>
</evidence>
<protein>
    <submittedName>
        <fullName evidence="3">ATP-binding protein</fullName>
    </submittedName>
</protein>
<dbReference type="STRING" id="73044.GCA_000725795_03124"/>
<dbReference type="OrthoDB" id="3852691at2"/>
<dbReference type="GO" id="GO:0004674">
    <property type="term" value="F:protein serine/threonine kinase activity"/>
    <property type="evidence" value="ECO:0007669"/>
    <property type="project" value="UniProtKB-KW"/>
</dbReference>
<sequence length="146" mass="15936">MTPTTTASPDLLDVADPDQTHWITLRSHHSSVRIARRTMRDRLADWRLPGELCADAVLLVSELATNAVLHTSSVRILCGVGLVAPGRLRIEVHDHDYSGQGLTRREPGPEDEGGRGLVLVEQLADSWGVERSRLTSGNAVWATLSP</sequence>
<dbReference type="KEGG" id="sseo:D0Z67_25925"/>
<proteinExistence type="predicted"/>
<dbReference type="AlphaFoldDB" id="A0A4P6U0S7"/>
<dbReference type="CDD" id="cd16936">
    <property type="entry name" value="HATPase_RsbW-like"/>
    <property type="match status" value="1"/>
</dbReference>
<name>A0A4P6U0S7_STRSO</name>
<dbReference type="Gene3D" id="3.30.565.10">
    <property type="entry name" value="Histidine kinase-like ATPase, C-terminal domain"/>
    <property type="match status" value="1"/>
</dbReference>
<gene>
    <name evidence="3" type="ORF">D0Z67_25925</name>
</gene>
<dbReference type="Proteomes" id="UP000292547">
    <property type="component" value="Chromosome"/>
</dbReference>
<dbReference type="InterPro" id="IPR003594">
    <property type="entry name" value="HATPase_dom"/>
</dbReference>
<evidence type="ECO:0000313" key="3">
    <source>
        <dbReference type="EMBL" id="QBJ93380.1"/>
    </source>
</evidence>
<reference evidence="3 4" key="1">
    <citation type="submission" date="2018-08" db="EMBL/GenBank/DDBJ databases">
        <title>The complete genome sequence of Streptomyces seoulensis, a pioneer strain for nickel superoxide dismutase discovery.</title>
        <authorList>
            <person name="Shin J."/>
            <person name="Lee J.-S."/>
            <person name="Lee E.-J."/>
            <person name="Youn H.-D."/>
        </authorList>
    </citation>
    <scope>NUCLEOTIDE SEQUENCE [LARGE SCALE GENOMIC DNA]</scope>
    <source>
        <strain evidence="3 4">KCTC 9819</strain>
    </source>
</reference>
<keyword evidence="3" id="KW-0067">ATP-binding</keyword>
<dbReference type="GO" id="GO:0005524">
    <property type="term" value="F:ATP binding"/>
    <property type="evidence" value="ECO:0007669"/>
    <property type="project" value="UniProtKB-KW"/>
</dbReference>
<organism evidence="3 4">
    <name type="scientific">Streptomyces seoulensis</name>
    <dbReference type="NCBI Taxonomy" id="73044"/>
    <lineage>
        <taxon>Bacteria</taxon>
        <taxon>Bacillati</taxon>
        <taxon>Actinomycetota</taxon>
        <taxon>Actinomycetes</taxon>
        <taxon>Kitasatosporales</taxon>
        <taxon>Streptomycetaceae</taxon>
        <taxon>Streptomyces</taxon>
    </lineage>
</organism>
<dbReference type="InterPro" id="IPR050267">
    <property type="entry name" value="Anti-sigma-factor_SerPK"/>
</dbReference>
<dbReference type="PANTHER" id="PTHR35526:SF3">
    <property type="entry name" value="ANTI-SIGMA-F FACTOR RSBW"/>
    <property type="match status" value="1"/>
</dbReference>
<feature type="domain" description="Histidine kinase/HSP90-like ATPase" evidence="2">
    <location>
        <begin position="30"/>
        <end position="143"/>
    </location>
</feature>
<keyword evidence="1" id="KW-0418">Kinase</keyword>
<keyword evidence="4" id="KW-1185">Reference proteome</keyword>
<keyword evidence="1" id="KW-0723">Serine/threonine-protein kinase</keyword>